<keyword evidence="1" id="KW-1133">Transmembrane helix</keyword>
<dbReference type="AlphaFoldDB" id="A0A1I3E6L7"/>
<dbReference type="InterPro" id="IPR043968">
    <property type="entry name" value="SGNH"/>
</dbReference>
<feature type="transmembrane region" description="Helical" evidence="1">
    <location>
        <begin position="164"/>
        <end position="182"/>
    </location>
</feature>
<evidence type="ECO:0000259" key="3">
    <source>
        <dbReference type="Pfam" id="PF19040"/>
    </source>
</evidence>
<feature type="transmembrane region" description="Helical" evidence="1">
    <location>
        <begin position="48"/>
        <end position="67"/>
    </location>
</feature>
<keyword evidence="5" id="KW-1185">Reference proteome</keyword>
<evidence type="ECO:0000313" key="5">
    <source>
        <dbReference type="Proteomes" id="UP000198649"/>
    </source>
</evidence>
<feature type="transmembrane region" description="Helical" evidence="1">
    <location>
        <begin position="189"/>
        <end position="209"/>
    </location>
</feature>
<gene>
    <name evidence="4" type="ORF">SAMN05216561_103239</name>
</gene>
<dbReference type="OrthoDB" id="3404679at2"/>
<keyword evidence="1" id="KW-0472">Membrane</keyword>
<feature type="transmembrane region" description="Helical" evidence="1">
    <location>
        <begin position="224"/>
        <end position="242"/>
    </location>
</feature>
<dbReference type="Pfam" id="PF01757">
    <property type="entry name" value="Acyl_transf_3"/>
    <property type="match status" value="1"/>
</dbReference>
<sequence length="690" mass="74954">MSQATAEAVDAPKRTRLNYRPDIDGIRGAAAIGVMGYHANVPGFEGTFIGLDLFFVLSGFVIANLLLNEYDRTGTIKWGAFYARRARRLIPAKITMLLGVLILSYFLLTPVGAQQETARSVAAAAGFVSNIFFWQISGEVEYFAHQPGTGVLLHTWSLSVEEQFYLILPVLLILALLLSRLLRFDVRRILLVACLGLTVGSVYLAVSWAESSPQAAYYLPMSRAYEFLLGVALSLIVAKVTLPRWFREILGVVGLAIVVYAVIFPLSTIGYPNTTALVPCAAAIALVWAGCGSETLATKVLKFPPFVGLGLVSYGWYLWHWPLLVIGESVNLAPPPLAIRIGLVLLALGIALLSYRYVEGVFYARGGGSTPSISFKPRNAILIGVTAMGLVAALGGGALAVARDQATSDKWTQVQAQLDDYPLMPPVCVKREDLIPQRPGACNLTAFDADRPTVVLWGDSHAWMMIPAARAAIANRDVNLVAFVMGSCPPMDPDRSARARARPLDCVVNNELALDYVTDLVDRGRSVHVVLGASWEIYRGVEPGSLMTRRATELGQPRYLDSILPLFEKGTPRVFRTLGGLGVPVDVIAPTAELPRSAPLCLSGPRPYSCDSVAAEIVRSEASTRFWLAGQMGRLAGKPRLIDVNKTICDDVYCRAEIDGTIAFFDDDHLSASMSRSLKNYFKPTVDSLL</sequence>
<dbReference type="STRING" id="1005945.SAMN05216561_103239"/>
<dbReference type="GO" id="GO:0016787">
    <property type="term" value="F:hydrolase activity"/>
    <property type="evidence" value="ECO:0007669"/>
    <property type="project" value="UniProtKB-KW"/>
</dbReference>
<protein>
    <submittedName>
        <fullName evidence="4">Peptidoglycan/LPS O-acetylase OafA/YrhL, contains acyltransferase and SGNH-hydrolase domains</fullName>
    </submittedName>
</protein>
<dbReference type="RefSeq" id="WP_091111072.1">
    <property type="nucleotide sequence ID" value="NZ_BKAF01000007.1"/>
</dbReference>
<proteinExistence type="predicted"/>
<feature type="domain" description="SGNH" evidence="3">
    <location>
        <begin position="428"/>
        <end position="684"/>
    </location>
</feature>
<dbReference type="InterPro" id="IPR002656">
    <property type="entry name" value="Acyl_transf_3_dom"/>
</dbReference>
<feature type="transmembrane region" description="Helical" evidence="1">
    <location>
        <begin position="88"/>
        <end position="108"/>
    </location>
</feature>
<dbReference type="Proteomes" id="UP000198649">
    <property type="component" value="Unassembled WGS sequence"/>
</dbReference>
<accession>A0A1I3E6L7</accession>
<feature type="transmembrane region" description="Helical" evidence="1">
    <location>
        <begin position="249"/>
        <end position="270"/>
    </location>
</feature>
<keyword evidence="1" id="KW-0812">Transmembrane</keyword>
<keyword evidence="4" id="KW-0012">Acyltransferase</keyword>
<evidence type="ECO:0000259" key="2">
    <source>
        <dbReference type="Pfam" id="PF01757"/>
    </source>
</evidence>
<dbReference type="GO" id="GO:0009103">
    <property type="term" value="P:lipopolysaccharide biosynthetic process"/>
    <property type="evidence" value="ECO:0007669"/>
    <property type="project" value="TreeGrafter"/>
</dbReference>
<dbReference type="PANTHER" id="PTHR23028">
    <property type="entry name" value="ACETYLTRANSFERASE"/>
    <property type="match status" value="1"/>
</dbReference>
<dbReference type="Pfam" id="PF19040">
    <property type="entry name" value="SGNH"/>
    <property type="match status" value="1"/>
</dbReference>
<keyword evidence="4" id="KW-0808">Transferase</keyword>
<reference evidence="4 5" key="1">
    <citation type="submission" date="2016-10" db="EMBL/GenBank/DDBJ databases">
        <authorList>
            <person name="de Groot N.N."/>
        </authorList>
    </citation>
    <scope>NUCLEOTIDE SEQUENCE [LARGE SCALE GENOMIC DNA]</scope>
    <source>
        <strain evidence="4 5">CGMCC 1.11156</strain>
    </source>
</reference>
<evidence type="ECO:0000256" key="1">
    <source>
        <dbReference type="SAM" id="Phobius"/>
    </source>
</evidence>
<dbReference type="PANTHER" id="PTHR23028:SF53">
    <property type="entry name" value="ACYL_TRANSF_3 DOMAIN-CONTAINING PROTEIN"/>
    <property type="match status" value="1"/>
</dbReference>
<feature type="domain" description="Acyltransferase 3" evidence="2">
    <location>
        <begin position="22"/>
        <end position="355"/>
    </location>
</feature>
<evidence type="ECO:0000313" key="4">
    <source>
        <dbReference type="EMBL" id="SFH94632.1"/>
    </source>
</evidence>
<feature type="transmembrane region" description="Helical" evidence="1">
    <location>
        <begin position="276"/>
        <end position="293"/>
    </location>
</feature>
<dbReference type="GO" id="GO:0016747">
    <property type="term" value="F:acyltransferase activity, transferring groups other than amino-acyl groups"/>
    <property type="evidence" value="ECO:0007669"/>
    <property type="project" value="InterPro"/>
</dbReference>
<feature type="transmembrane region" description="Helical" evidence="1">
    <location>
        <begin position="300"/>
        <end position="317"/>
    </location>
</feature>
<organism evidence="4 5">
    <name type="scientific">Nocardioides psychrotolerans</name>
    <dbReference type="NCBI Taxonomy" id="1005945"/>
    <lineage>
        <taxon>Bacteria</taxon>
        <taxon>Bacillati</taxon>
        <taxon>Actinomycetota</taxon>
        <taxon>Actinomycetes</taxon>
        <taxon>Propionibacteriales</taxon>
        <taxon>Nocardioidaceae</taxon>
        <taxon>Nocardioides</taxon>
    </lineage>
</organism>
<feature type="transmembrane region" description="Helical" evidence="1">
    <location>
        <begin position="337"/>
        <end position="358"/>
    </location>
</feature>
<dbReference type="InterPro" id="IPR050879">
    <property type="entry name" value="Acyltransferase_3"/>
</dbReference>
<feature type="transmembrane region" description="Helical" evidence="1">
    <location>
        <begin position="379"/>
        <end position="402"/>
    </location>
</feature>
<name>A0A1I3E6L7_9ACTN</name>
<dbReference type="EMBL" id="FOQG01000003">
    <property type="protein sequence ID" value="SFH94632.1"/>
    <property type="molecule type" value="Genomic_DNA"/>
</dbReference>
<dbReference type="GO" id="GO:0016020">
    <property type="term" value="C:membrane"/>
    <property type="evidence" value="ECO:0007669"/>
    <property type="project" value="TreeGrafter"/>
</dbReference>
<keyword evidence="4" id="KW-0378">Hydrolase</keyword>